<keyword evidence="2" id="KW-1185">Reference proteome</keyword>
<dbReference type="EMBL" id="JAINUL010000001">
    <property type="protein sequence ID" value="MCC0094567.1"/>
    <property type="molecule type" value="Genomic_DNA"/>
</dbReference>
<evidence type="ECO:0000313" key="1">
    <source>
        <dbReference type="EMBL" id="MCC0094567.1"/>
    </source>
</evidence>
<comment type="caution">
    <text evidence="1">The sequence shown here is derived from an EMBL/GenBank/DDBJ whole genome shotgun (WGS) entry which is preliminary data.</text>
</comment>
<dbReference type="Proteomes" id="UP001520654">
    <property type="component" value="Unassembled WGS sequence"/>
</dbReference>
<reference evidence="1 2" key="1">
    <citation type="submission" date="2021-08" db="EMBL/GenBank/DDBJ databases">
        <title>Genomic Architecture of Streptomyces flavotricini NGL1 and Streptomyces erythrochromogenes HMS4 With Differential Plant Beneficial attributes and laccase production capabilities.</title>
        <authorList>
            <person name="Salwan R."/>
            <person name="Kaur R."/>
            <person name="Sharma V."/>
        </authorList>
    </citation>
    <scope>NUCLEOTIDE SEQUENCE [LARGE SCALE GENOMIC DNA]</scope>
    <source>
        <strain evidence="1 2">NGL1</strain>
    </source>
</reference>
<protein>
    <submittedName>
        <fullName evidence="1">Uncharacterized protein</fullName>
    </submittedName>
</protein>
<evidence type="ECO:0000313" key="2">
    <source>
        <dbReference type="Proteomes" id="UP001520654"/>
    </source>
</evidence>
<accession>A0ABS8E1W9</accession>
<sequence length="62" mass="6794">MAESTCFTPPLASVREDFGELGRRALETARRGVGGRCAHPHPHLLISPEMVLRRRAGPEGRS</sequence>
<name>A0ABS8E1W9_9ACTN</name>
<organism evidence="1 2">
    <name type="scientific">Streptomyces flavotricini</name>
    <dbReference type="NCBI Taxonomy" id="66888"/>
    <lineage>
        <taxon>Bacteria</taxon>
        <taxon>Bacillati</taxon>
        <taxon>Actinomycetota</taxon>
        <taxon>Actinomycetes</taxon>
        <taxon>Kitasatosporales</taxon>
        <taxon>Streptomycetaceae</taxon>
        <taxon>Streptomyces</taxon>
    </lineage>
</organism>
<proteinExistence type="predicted"/>
<gene>
    <name evidence="1" type="ORF">K7B10_07175</name>
</gene>